<keyword evidence="4" id="KW-1185">Reference proteome</keyword>
<dbReference type="PANTHER" id="PTHR43735:SF11">
    <property type="entry name" value="HYPOTHETICAL OXIDOREDUCTASE (EUROFUNG)"/>
    <property type="match status" value="1"/>
</dbReference>
<dbReference type="PROSITE" id="PS50088">
    <property type="entry name" value="ANK_REPEAT"/>
    <property type="match status" value="1"/>
</dbReference>
<dbReference type="GO" id="GO:0005737">
    <property type="term" value="C:cytoplasm"/>
    <property type="evidence" value="ECO:0007669"/>
    <property type="project" value="TreeGrafter"/>
</dbReference>
<dbReference type="InterPro" id="IPR023753">
    <property type="entry name" value="FAD/NAD-binding_dom"/>
</dbReference>
<dbReference type="PRINTS" id="PR00368">
    <property type="entry name" value="FADPNR"/>
</dbReference>
<dbReference type="PANTHER" id="PTHR43735">
    <property type="entry name" value="APOPTOSIS-INDUCING FACTOR 1"/>
    <property type="match status" value="1"/>
</dbReference>
<accession>A0A4V5N5I9</accession>
<dbReference type="InterPro" id="IPR036188">
    <property type="entry name" value="FAD/NAD-bd_sf"/>
</dbReference>
<organism evidence="3 4">
    <name type="scientific">Salinomyces thailandicus</name>
    <dbReference type="NCBI Taxonomy" id="706561"/>
    <lineage>
        <taxon>Eukaryota</taxon>
        <taxon>Fungi</taxon>
        <taxon>Dikarya</taxon>
        <taxon>Ascomycota</taxon>
        <taxon>Pezizomycotina</taxon>
        <taxon>Dothideomycetes</taxon>
        <taxon>Dothideomycetidae</taxon>
        <taxon>Mycosphaerellales</taxon>
        <taxon>Teratosphaeriaceae</taxon>
        <taxon>Salinomyces</taxon>
    </lineage>
</organism>
<dbReference type="Proteomes" id="UP000308549">
    <property type="component" value="Unassembled WGS sequence"/>
</dbReference>
<dbReference type="OrthoDB" id="202203at2759"/>
<proteinExistence type="predicted"/>
<name>A0A4V5N5I9_9PEZI</name>
<feature type="repeat" description="ANK" evidence="1">
    <location>
        <begin position="31"/>
        <end position="65"/>
    </location>
</feature>
<reference evidence="3 4" key="1">
    <citation type="submission" date="2017-03" db="EMBL/GenBank/DDBJ databases">
        <title>Genomes of endolithic fungi from Antarctica.</title>
        <authorList>
            <person name="Coleine C."/>
            <person name="Masonjones S."/>
            <person name="Stajich J.E."/>
        </authorList>
    </citation>
    <scope>NUCLEOTIDE SEQUENCE [LARGE SCALE GENOMIC DNA]</scope>
    <source>
        <strain evidence="3 4">CCFEE 6315</strain>
    </source>
</reference>
<dbReference type="SUPFAM" id="SSF51905">
    <property type="entry name" value="FAD/NAD(P)-binding domain"/>
    <property type="match status" value="1"/>
</dbReference>
<sequence>MSEMLPYLVDELRLDVNALVVRWDAVPSAGHYGTPLTYAAYKSDNAVAVIKWLLSNGADPRCGDADAVADATGMAQASEHQGSLAVMMEWKGSNALKMLTNPVVVIGGSYVGVDVAQQLAANAQGRFRVLLIEKNSHFQHLFAFPRFAVATDGINTHKAFIPYKPGVFMNAPAGSGDVVQAAVIMATGTKLTSPSNMPGSEKLDGVEYLRKHAKKVMESKRLVFIGGGAVGVQLATDAKELYPEKSVTLVHSRPAVMNRYHPKLHQLIAERCSELGIDLVLGSRVKLPPEGYPIDGTGFDVEMLDGRHVICTGQTPQSDLVKSLSPDSIDPQSFIRVRKTLQIDDDEYPNVFALGDIAATAAHKAARPAAKQAEIVKNNIIHSIEGEPLEDYEVTDPAGIHLSLGITKNVIFRNPAPGSAEPVVMNKDDGTLDMGIDAVWDRRGGGPDALL</sequence>
<dbReference type="Pfam" id="PF07992">
    <property type="entry name" value="Pyr_redox_2"/>
    <property type="match status" value="1"/>
</dbReference>
<dbReference type="InterPro" id="IPR002110">
    <property type="entry name" value="Ankyrin_rpt"/>
</dbReference>
<dbReference type="Gene3D" id="3.50.50.100">
    <property type="match status" value="1"/>
</dbReference>
<evidence type="ECO:0000313" key="3">
    <source>
        <dbReference type="EMBL" id="TKA32029.1"/>
    </source>
</evidence>
<evidence type="ECO:0000256" key="1">
    <source>
        <dbReference type="PROSITE-ProRule" id="PRU00023"/>
    </source>
</evidence>
<evidence type="ECO:0000313" key="4">
    <source>
        <dbReference type="Proteomes" id="UP000308549"/>
    </source>
</evidence>
<feature type="domain" description="FAD/NAD(P)-binding" evidence="2">
    <location>
        <begin position="181"/>
        <end position="366"/>
    </location>
</feature>
<protein>
    <recommendedName>
        <fullName evidence="2">FAD/NAD(P)-binding domain-containing protein</fullName>
    </recommendedName>
</protein>
<dbReference type="EMBL" id="NAJL01000006">
    <property type="protein sequence ID" value="TKA32029.1"/>
    <property type="molecule type" value="Genomic_DNA"/>
</dbReference>
<evidence type="ECO:0000259" key="2">
    <source>
        <dbReference type="Pfam" id="PF07992"/>
    </source>
</evidence>
<comment type="caution">
    <text evidence="3">The sequence shown here is derived from an EMBL/GenBank/DDBJ whole genome shotgun (WGS) entry which is preliminary data.</text>
</comment>
<keyword evidence="1" id="KW-0040">ANK repeat</keyword>
<dbReference type="GO" id="GO:0004174">
    <property type="term" value="F:electron-transferring-flavoprotein dehydrogenase activity"/>
    <property type="evidence" value="ECO:0007669"/>
    <property type="project" value="TreeGrafter"/>
</dbReference>
<dbReference type="AlphaFoldDB" id="A0A4V5N5I9"/>
<gene>
    <name evidence="3" type="ORF">B0A50_01275</name>
</gene>
<dbReference type="GO" id="GO:0050660">
    <property type="term" value="F:flavin adenine dinucleotide binding"/>
    <property type="evidence" value="ECO:0007669"/>
    <property type="project" value="TreeGrafter"/>
</dbReference>